<evidence type="ECO:0000313" key="2">
    <source>
        <dbReference type="EMBL" id="KAG7093804.1"/>
    </source>
</evidence>
<feature type="compositionally biased region" description="Low complexity" evidence="1">
    <location>
        <begin position="546"/>
        <end position="559"/>
    </location>
</feature>
<keyword evidence="3" id="KW-1185">Reference proteome</keyword>
<dbReference type="RefSeq" id="XP_043010274.1">
    <property type="nucleotide sequence ID" value="XM_043152188.1"/>
</dbReference>
<proteinExistence type="predicted"/>
<dbReference type="EMBL" id="CM032184">
    <property type="protein sequence ID" value="KAG7093804.1"/>
    <property type="molecule type" value="Genomic_DNA"/>
</dbReference>
<feature type="compositionally biased region" description="Acidic residues" evidence="1">
    <location>
        <begin position="535"/>
        <end position="544"/>
    </location>
</feature>
<reference evidence="2" key="1">
    <citation type="journal article" date="2021" name="Genome Biol. Evol.">
        <title>The assembled and annotated genome of the fairy-ring fungus Marasmius oreades.</title>
        <authorList>
            <person name="Hiltunen M."/>
            <person name="Ament-Velasquez S.L."/>
            <person name="Johannesson H."/>
        </authorList>
    </citation>
    <scope>NUCLEOTIDE SEQUENCE</scope>
    <source>
        <strain evidence="2">03SP1</strain>
    </source>
</reference>
<sequence>MPSKQDKGKGKAPAPAPYVPSPIILEALEANLLYVHTWIGSLNNRLIAKVTEDPQMFEEFRKNASFLNDLHRQIVRFRDEIWISPALQIMATLSLLADDWKVPGEEWMYGDTEFTHLLEVLGWFDFDSEPPEFYLSEAPRSVLPSTLPRSTPPASPVVASGSQDFVMGSPLAGDHLPAISSPVAGPSTLPVAGSSKPVQKRKAPNSPTAGSSRTKRPKVAQSSIKKVAFVETSDDAGSPPPIRYKTRSRSKKTPMATASESETMVADPPSKPLSSKDSNAKRKKRTAPILPSASVEELWASSAPSHVFPESWIGEARNMDLQLNLGEAKLSLESILKAGRSVTFFDRFTPCGRCIYFGYADCKPLWAASGKSSHRPTCARCFAGKQKCSYFNPDDSQSGLKKLEAASSNNLLLAKIALRLHRELQAYDDLRIAQMAAYKSARSVWKNIQESQRLLRAAGRDPVEVFKGLQTDEDFKMTSSEVKALGDALGWSLSGTAVEEVEENAPPSIPLPSSSTINLPASVATSGVSEKVSADEEEEEEGDSDGGSSDSASAEASSAIAKSTTVQDAEDTEDPSVQEPEVAITAHNLIDDEAEEASSEDSSDGEETDEEETADWKLSPSDLEGLSPVARAVMEKLARERLAYEKAFGHPMYRKRRA</sequence>
<evidence type="ECO:0000313" key="3">
    <source>
        <dbReference type="Proteomes" id="UP001049176"/>
    </source>
</evidence>
<feature type="region of interest" description="Disordered" evidence="1">
    <location>
        <begin position="177"/>
        <end position="288"/>
    </location>
</feature>
<gene>
    <name evidence="2" type="ORF">E1B28_007446</name>
</gene>
<protein>
    <submittedName>
        <fullName evidence="2">Uncharacterized protein</fullName>
    </submittedName>
</protein>
<organism evidence="2 3">
    <name type="scientific">Marasmius oreades</name>
    <name type="common">fairy-ring Marasmius</name>
    <dbReference type="NCBI Taxonomy" id="181124"/>
    <lineage>
        <taxon>Eukaryota</taxon>
        <taxon>Fungi</taxon>
        <taxon>Dikarya</taxon>
        <taxon>Basidiomycota</taxon>
        <taxon>Agaricomycotina</taxon>
        <taxon>Agaricomycetes</taxon>
        <taxon>Agaricomycetidae</taxon>
        <taxon>Agaricales</taxon>
        <taxon>Marasmiineae</taxon>
        <taxon>Marasmiaceae</taxon>
        <taxon>Marasmius</taxon>
    </lineage>
</organism>
<feature type="region of interest" description="Disordered" evidence="1">
    <location>
        <begin position="523"/>
        <end position="625"/>
    </location>
</feature>
<dbReference type="KEGG" id="more:E1B28_007446"/>
<feature type="compositionally biased region" description="Acidic residues" evidence="1">
    <location>
        <begin position="591"/>
        <end position="613"/>
    </location>
</feature>
<evidence type="ECO:0000256" key="1">
    <source>
        <dbReference type="SAM" id="MobiDB-lite"/>
    </source>
</evidence>
<dbReference type="GeneID" id="66076522"/>
<dbReference type="AlphaFoldDB" id="A0A9P7S1K5"/>
<dbReference type="Proteomes" id="UP001049176">
    <property type="component" value="Chromosome 4"/>
</dbReference>
<comment type="caution">
    <text evidence="2">The sequence shown here is derived from an EMBL/GenBank/DDBJ whole genome shotgun (WGS) entry which is preliminary data.</text>
</comment>
<accession>A0A9P7S1K5</accession>
<name>A0A9P7S1K5_9AGAR</name>